<feature type="compositionally biased region" description="Low complexity" evidence="5">
    <location>
        <begin position="13"/>
        <end position="23"/>
    </location>
</feature>
<dbReference type="GO" id="GO:0045893">
    <property type="term" value="P:positive regulation of DNA-templated transcription"/>
    <property type="evidence" value="ECO:0007669"/>
    <property type="project" value="TreeGrafter"/>
</dbReference>
<evidence type="ECO:0000259" key="6">
    <source>
        <dbReference type="SMART" id="SM00338"/>
    </source>
</evidence>
<dbReference type="GO" id="GO:0003677">
    <property type="term" value="F:DNA binding"/>
    <property type="evidence" value="ECO:0007669"/>
    <property type="project" value="TreeGrafter"/>
</dbReference>
<dbReference type="OrthoDB" id="552661at2759"/>
<gene>
    <name evidence="7" type="ordered locus">AALP_Aa8g067100</name>
</gene>
<evidence type="ECO:0000313" key="8">
    <source>
        <dbReference type="Proteomes" id="UP000029120"/>
    </source>
</evidence>
<dbReference type="AlphaFoldDB" id="A0A087G5F7"/>
<organism evidence="7 8">
    <name type="scientific">Arabis alpina</name>
    <name type="common">Alpine rock-cress</name>
    <dbReference type="NCBI Taxonomy" id="50452"/>
    <lineage>
        <taxon>Eukaryota</taxon>
        <taxon>Viridiplantae</taxon>
        <taxon>Streptophyta</taxon>
        <taxon>Embryophyta</taxon>
        <taxon>Tracheophyta</taxon>
        <taxon>Spermatophyta</taxon>
        <taxon>Magnoliopsida</taxon>
        <taxon>eudicotyledons</taxon>
        <taxon>Gunneridae</taxon>
        <taxon>Pentapetalae</taxon>
        <taxon>rosids</taxon>
        <taxon>malvids</taxon>
        <taxon>Brassicales</taxon>
        <taxon>Brassicaceae</taxon>
        <taxon>Arabideae</taxon>
        <taxon>Arabis</taxon>
    </lineage>
</organism>
<evidence type="ECO:0000313" key="7">
    <source>
        <dbReference type="EMBL" id="KFK25109.1"/>
    </source>
</evidence>
<dbReference type="GO" id="GO:0005634">
    <property type="term" value="C:nucleus"/>
    <property type="evidence" value="ECO:0007669"/>
    <property type="project" value="UniProtKB-SubCell"/>
</dbReference>
<dbReference type="PANTHER" id="PTHR46391">
    <property type="entry name" value="BASIC LEUCINE ZIPPER 34"/>
    <property type="match status" value="1"/>
</dbReference>
<keyword evidence="2" id="KW-0805">Transcription regulation</keyword>
<dbReference type="PANTHER" id="PTHR46391:SF13">
    <property type="entry name" value="ACTIVATOR OF SPOMIN LUC3"/>
    <property type="match status" value="1"/>
</dbReference>
<evidence type="ECO:0000256" key="5">
    <source>
        <dbReference type="SAM" id="MobiDB-lite"/>
    </source>
</evidence>
<reference evidence="8" key="1">
    <citation type="journal article" date="2015" name="Nat. Plants">
        <title>Genome expansion of Arabis alpina linked with retrotransposition and reduced symmetric DNA methylation.</title>
        <authorList>
            <person name="Willing E.M."/>
            <person name="Rawat V."/>
            <person name="Mandakova T."/>
            <person name="Maumus F."/>
            <person name="James G.V."/>
            <person name="Nordstroem K.J."/>
            <person name="Becker C."/>
            <person name="Warthmann N."/>
            <person name="Chica C."/>
            <person name="Szarzynska B."/>
            <person name="Zytnicki M."/>
            <person name="Albani M.C."/>
            <person name="Kiefer C."/>
            <person name="Bergonzi S."/>
            <person name="Castaings L."/>
            <person name="Mateos J.L."/>
            <person name="Berns M.C."/>
            <person name="Bujdoso N."/>
            <person name="Piofczyk T."/>
            <person name="de Lorenzo L."/>
            <person name="Barrero-Sicilia C."/>
            <person name="Mateos I."/>
            <person name="Piednoel M."/>
            <person name="Hagmann J."/>
            <person name="Chen-Min-Tao R."/>
            <person name="Iglesias-Fernandez R."/>
            <person name="Schuster S.C."/>
            <person name="Alonso-Blanco C."/>
            <person name="Roudier F."/>
            <person name="Carbonero P."/>
            <person name="Paz-Ares J."/>
            <person name="Davis S.J."/>
            <person name="Pecinka A."/>
            <person name="Quesneville H."/>
            <person name="Colot V."/>
            <person name="Lysak M.A."/>
            <person name="Weigel D."/>
            <person name="Coupland G."/>
            <person name="Schneeberger K."/>
        </authorList>
    </citation>
    <scope>NUCLEOTIDE SEQUENCE [LARGE SCALE GENOMIC DNA]</scope>
    <source>
        <strain evidence="8">cv. Pajares</strain>
    </source>
</reference>
<proteinExistence type="predicted"/>
<dbReference type="InterPro" id="IPR004827">
    <property type="entry name" value="bZIP"/>
</dbReference>
<evidence type="ECO:0000256" key="3">
    <source>
        <dbReference type="ARBA" id="ARBA00023163"/>
    </source>
</evidence>
<dbReference type="SUPFAM" id="SSF57959">
    <property type="entry name" value="Leucine zipper domain"/>
    <property type="match status" value="1"/>
</dbReference>
<name>A0A087G5F7_ARAAL</name>
<accession>A0A087G5F7</accession>
<keyword evidence="3" id="KW-0804">Transcription</keyword>
<keyword evidence="4" id="KW-0539">Nucleus</keyword>
<evidence type="ECO:0000256" key="2">
    <source>
        <dbReference type="ARBA" id="ARBA00023015"/>
    </source>
</evidence>
<dbReference type="EMBL" id="CM002876">
    <property type="protein sequence ID" value="KFK25109.1"/>
    <property type="molecule type" value="Genomic_DNA"/>
</dbReference>
<dbReference type="Pfam" id="PF07716">
    <property type="entry name" value="bZIP_2"/>
    <property type="match status" value="1"/>
</dbReference>
<keyword evidence="8" id="KW-1185">Reference proteome</keyword>
<protein>
    <recommendedName>
        <fullName evidence="6">BZIP domain-containing protein</fullName>
    </recommendedName>
</protein>
<comment type="subcellular location">
    <subcellularLocation>
        <location evidence="1">Nucleus</location>
    </subcellularLocation>
</comment>
<dbReference type="Proteomes" id="UP000029120">
    <property type="component" value="Chromosome 8"/>
</dbReference>
<feature type="domain" description="BZIP" evidence="6">
    <location>
        <begin position="51"/>
        <end position="115"/>
    </location>
</feature>
<evidence type="ECO:0000256" key="4">
    <source>
        <dbReference type="ARBA" id="ARBA00023242"/>
    </source>
</evidence>
<dbReference type="InterPro" id="IPR052483">
    <property type="entry name" value="bZIP_transcription_regulators"/>
</dbReference>
<sequence length="171" mass="20041">MSKASLPILTSFQESNGGNQSGESGEKKVYYFNYELEPGFTIRLRQEVDPNMDLKEVRRIISNRISVQRSRWKKLQYAKYPERKIQEIEAGLSVWRARNKMLFAQNKILSEIVERLKIKNKKLEELPFAATQRCISDQDQVALGEVLLKLREIGDEIMAYKWDTGMRHFIL</sequence>
<feature type="region of interest" description="Disordered" evidence="5">
    <location>
        <begin position="1"/>
        <end position="23"/>
    </location>
</feature>
<dbReference type="InterPro" id="IPR046347">
    <property type="entry name" value="bZIP_sf"/>
</dbReference>
<dbReference type="GO" id="GO:0003700">
    <property type="term" value="F:DNA-binding transcription factor activity"/>
    <property type="evidence" value="ECO:0007669"/>
    <property type="project" value="InterPro"/>
</dbReference>
<evidence type="ECO:0000256" key="1">
    <source>
        <dbReference type="ARBA" id="ARBA00004123"/>
    </source>
</evidence>
<dbReference type="Gramene" id="KFK25109">
    <property type="protein sequence ID" value="KFK25109"/>
    <property type="gene ID" value="AALP_AA8G067100"/>
</dbReference>
<dbReference type="SMART" id="SM00338">
    <property type="entry name" value="BRLZ"/>
    <property type="match status" value="1"/>
</dbReference>